<protein>
    <submittedName>
        <fullName evidence="2">Uncharacterized protein</fullName>
    </submittedName>
</protein>
<keyword evidence="3" id="KW-1185">Reference proteome</keyword>
<accession>A0ABN8ZJ68</accession>
<evidence type="ECO:0000256" key="1">
    <source>
        <dbReference type="SAM" id="MobiDB-lite"/>
    </source>
</evidence>
<organism evidence="2 3">
    <name type="scientific">Rangifer tarandus platyrhynchus</name>
    <name type="common">Svalbard reindeer</name>
    <dbReference type="NCBI Taxonomy" id="3082113"/>
    <lineage>
        <taxon>Eukaryota</taxon>
        <taxon>Metazoa</taxon>
        <taxon>Chordata</taxon>
        <taxon>Craniata</taxon>
        <taxon>Vertebrata</taxon>
        <taxon>Euteleostomi</taxon>
        <taxon>Mammalia</taxon>
        <taxon>Eutheria</taxon>
        <taxon>Laurasiatheria</taxon>
        <taxon>Artiodactyla</taxon>
        <taxon>Ruminantia</taxon>
        <taxon>Pecora</taxon>
        <taxon>Cervidae</taxon>
        <taxon>Odocoileinae</taxon>
        <taxon>Rangifer</taxon>
    </lineage>
</organism>
<proteinExistence type="predicted"/>
<evidence type="ECO:0000313" key="2">
    <source>
        <dbReference type="EMBL" id="CAI9173809.1"/>
    </source>
</evidence>
<reference evidence="2" key="1">
    <citation type="submission" date="2023-04" db="EMBL/GenBank/DDBJ databases">
        <authorList>
            <consortium name="ELIXIR-Norway"/>
        </authorList>
    </citation>
    <scope>NUCLEOTIDE SEQUENCE [LARGE SCALE GENOMIC DNA]</scope>
</reference>
<evidence type="ECO:0000313" key="3">
    <source>
        <dbReference type="Proteomes" id="UP001176941"/>
    </source>
</evidence>
<gene>
    <name evidence="2" type="ORF">MRATA1EN1_LOCUS22771</name>
</gene>
<dbReference type="Proteomes" id="UP001176941">
    <property type="component" value="Chromosome 34"/>
</dbReference>
<dbReference type="EMBL" id="OX460345">
    <property type="protein sequence ID" value="CAI9173809.1"/>
    <property type="molecule type" value="Genomic_DNA"/>
</dbReference>
<feature type="region of interest" description="Disordered" evidence="1">
    <location>
        <begin position="1"/>
        <end position="93"/>
    </location>
</feature>
<sequence length="158" mass="16480">MVPLGGTQPRPRGDPHAGRRTTSASSGLPPGWPHCPVIQGCLQGSGATGQQPGRGGRGVHEASSRTRGARGARERQSPRLRGPCGAAEARARTAEPVPLPGVALTASHDLTHFIPKHRADITATVRSQCRELRLNGSLSWTRAPGRCLAGDLGTSPQP</sequence>
<name>A0ABN8ZJ68_RANTA</name>